<dbReference type="SUPFAM" id="SSF52402">
    <property type="entry name" value="Adenine nucleotide alpha hydrolases-like"/>
    <property type="match status" value="1"/>
</dbReference>
<evidence type="ECO:0000256" key="5">
    <source>
        <dbReference type="ARBA" id="ARBA00022840"/>
    </source>
</evidence>
<dbReference type="PANTHER" id="PTHR43284">
    <property type="entry name" value="ASPARAGINE SYNTHETASE (GLUTAMINE-HYDROLYZING)"/>
    <property type="match status" value="1"/>
</dbReference>
<name>A0A369A5H8_9FLAO</name>
<comment type="catalytic activity">
    <reaction evidence="7">
        <text>L-aspartate + L-glutamine + ATP + H2O = L-asparagine + L-glutamate + AMP + diphosphate + H(+)</text>
        <dbReference type="Rhea" id="RHEA:12228"/>
        <dbReference type="ChEBI" id="CHEBI:15377"/>
        <dbReference type="ChEBI" id="CHEBI:15378"/>
        <dbReference type="ChEBI" id="CHEBI:29985"/>
        <dbReference type="ChEBI" id="CHEBI:29991"/>
        <dbReference type="ChEBI" id="CHEBI:30616"/>
        <dbReference type="ChEBI" id="CHEBI:33019"/>
        <dbReference type="ChEBI" id="CHEBI:58048"/>
        <dbReference type="ChEBI" id="CHEBI:58359"/>
        <dbReference type="ChEBI" id="CHEBI:456215"/>
        <dbReference type="EC" id="6.3.5.4"/>
    </reaction>
</comment>
<dbReference type="Gene3D" id="3.40.50.620">
    <property type="entry name" value="HUPs"/>
    <property type="match status" value="1"/>
</dbReference>
<evidence type="ECO:0000313" key="11">
    <source>
        <dbReference type="Proteomes" id="UP000253517"/>
    </source>
</evidence>
<proteinExistence type="inferred from homology"/>
<evidence type="ECO:0000256" key="6">
    <source>
        <dbReference type="ARBA" id="ARBA00022962"/>
    </source>
</evidence>
<keyword evidence="11" id="KW-1185">Reference proteome</keyword>
<evidence type="ECO:0000256" key="8">
    <source>
        <dbReference type="PIRSR" id="PIRSR001589-2"/>
    </source>
</evidence>
<feature type="domain" description="Glutamine amidotransferase type-2" evidence="9">
    <location>
        <begin position="1"/>
        <end position="191"/>
    </location>
</feature>
<dbReference type="Pfam" id="PF13537">
    <property type="entry name" value="GATase_7"/>
    <property type="match status" value="1"/>
</dbReference>
<evidence type="ECO:0000256" key="7">
    <source>
        <dbReference type="ARBA" id="ARBA00048741"/>
    </source>
</evidence>
<evidence type="ECO:0000256" key="2">
    <source>
        <dbReference type="ARBA" id="ARBA00005752"/>
    </source>
</evidence>
<dbReference type="Pfam" id="PF00733">
    <property type="entry name" value="Asn_synthase"/>
    <property type="match status" value="1"/>
</dbReference>
<organism evidence="10 11">
    <name type="scientific">Schleiferia thermophila</name>
    <dbReference type="NCBI Taxonomy" id="884107"/>
    <lineage>
        <taxon>Bacteria</taxon>
        <taxon>Pseudomonadati</taxon>
        <taxon>Bacteroidota</taxon>
        <taxon>Flavobacteriia</taxon>
        <taxon>Flavobacteriales</taxon>
        <taxon>Schleiferiaceae</taxon>
        <taxon>Schleiferia</taxon>
    </lineage>
</organism>
<dbReference type="GO" id="GO:0005829">
    <property type="term" value="C:cytosol"/>
    <property type="evidence" value="ECO:0007669"/>
    <property type="project" value="TreeGrafter"/>
</dbReference>
<dbReference type="PANTHER" id="PTHR43284:SF1">
    <property type="entry name" value="ASPARAGINE SYNTHETASE"/>
    <property type="match status" value="1"/>
</dbReference>
<evidence type="ECO:0000259" key="9">
    <source>
        <dbReference type="PROSITE" id="PS51278"/>
    </source>
</evidence>
<dbReference type="NCBIfam" id="TIGR01536">
    <property type="entry name" value="asn_synth_AEB"/>
    <property type="match status" value="1"/>
</dbReference>
<dbReference type="InterPro" id="IPR017932">
    <property type="entry name" value="GATase_2_dom"/>
</dbReference>
<keyword evidence="6" id="KW-0315">Glutamine amidotransferase</keyword>
<reference evidence="10 11" key="1">
    <citation type="submission" date="2018-07" db="EMBL/GenBank/DDBJ databases">
        <title>Genomic Encyclopedia of Type Strains, Phase IV (KMG-IV): sequencing the most valuable type-strain genomes for metagenomic binning, comparative biology and taxonomic classification.</title>
        <authorList>
            <person name="Goeker M."/>
        </authorList>
    </citation>
    <scope>NUCLEOTIDE SEQUENCE [LARGE SCALE GENOMIC DNA]</scope>
    <source>
        <strain evidence="10 11">DSM 21410</strain>
    </source>
</reference>
<comment type="caution">
    <text evidence="10">The sequence shown here is derived from an EMBL/GenBank/DDBJ whole genome shotgun (WGS) entry which is preliminary data.</text>
</comment>
<protein>
    <recommendedName>
        <fullName evidence="3">asparagine synthase (glutamine-hydrolyzing)</fullName>
        <ecNumber evidence="3">6.3.5.4</ecNumber>
    </recommendedName>
</protein>
<keyword evidence="4 8" id="KW-0547">Nucleotide-binding</keyword>
<dbReference type="CDD" id="cd00712">
    <property type="entry name" value="AsnB"/>
    <property type="match status" value="1"/>
</dbReference>
<feature type="binding site" evidence="8">
    <location>
        <position position="265"/>
    </location>
    <ligand>
        <name>ATP</name>
        <dbReference type="ChEBI" id="CHEBI:30616"/>
    </ligand>
</feature>
<dbReference type="InterPro" id="IPR033738">
    <property type="entry name" value="AsnB_N"/>
</dbReference>
<evidence type="ECO:0000313" key="10">
    <source>
        <dbReference type="EMBL" id="RCX03606.1"/>
    </source>
</evidence>
<dbReference type="Proteomes" id="UP000253517">
    <property type="component" value="Unassembled WGS sequence"/>
</dbReference>
<dbReference type="GO" id="GO:0004066">
    <property type="term" value="F:asparagine synthase (glutamine-hydrolyzing) activity"/>
    <property type="evidence" value="ECO:0007669"/>
    <property type="project" value="UniProtKB-EC"/>
</dbReference>
<dbReference type="InterPro" id="IPR006426">
    <property type="entry name" value="Asn_synth_AEB"/>
</dbReference>
<sequence>MIQAQHHRGPDDRGYANPAPGVWLGHNRLAIIDLSSDGHQPMSRAHFTITFNGEIYNYLEIKQELLSHGYKFTTSSDTEVILLSYAHWGERCVEKFRGMWAFAIWDDRRKMLFCSRDRFGIKPFHFIANKDCLYFASEIKALKISRIFSDEINQHQLMRDVQLGWSVYSDETHYKVVKQLKPGHNLVYSQQEGINIYSYYTLQKKEFAVTEATELFRQYFFESIRLHMRADVEIGSTFSGGLDSSAVVCAVHYLYQPKGFKTFTVWYEEADERVHASKVWQAYPSIIPYTLKPDGEEIVHAFVQASHQYDAPVSGSSYLSQYFVMRLAHQKGIKVLLDGQGSDEYLMGYPHSLYRFFATAIKAGRLHLFLAELNNFRKTQGWGGKKILDLLVKTLLSTFLSEQVLYSLEYKHFYPNAFGKHLKTNFNMSSSDAEPLRNFSWHLLYSTILQTLLFHEDRNSMAFSIEARVPFLDHKLVELVYSLPADFKIRDGYTKYILRKALADIMPPEITWRADKMGFVTPGEIKWLRNQLIWLLNEPMNIPQIDQKIWRKEKKKFLQGHNHHARWIWRVASANYWYTYCRKPAVV</sequence>
<dbReference type="EC" id="6.3.5.4" evidence="3"/>
<evidence type="ECO:0000256" key="4">
    <source>
        <dbReference type="ARBA" id="ARBA00022741"/>
    </source>
</evidence>
<dbReference type="EMBL" id="QPJS01000002">
    <property type="protein sequence ID" value="RCX03606.1"/>
    <property type="molecule type" value="Genomic_DNA"/>
</dbReference>
<gene>
    <name evidence="10" type="ORF">DES35_10255</name>
</gene>
<feature type="binding site" evidence="8">
    <location>
        <position position="77"/>
    </location>
    <ligand>
        <name>L-glutamine</name>
        <dbReference type="ChEBI" id="CHEBI:58359"/>
    </ligand>
</feature>
<dbReference type="AlphaFoldDB" id="A0A369A5H8"/>
<dbReference type="Gene3D" id="3.60.20.10">
    <property type="entry name" value="Glutamine Phosphoribosylpyrophosphate, subunit 1, domain 1"/>
    <property type="match status" value="1"/>
</dbReference>
<evidence type="ECO:0000256" key="3">
    <source>
        <dbReference type="ARBA" id="ARBA00012737"/>
    </source>
</evidence>
<dbReference type="CDD" id="cd01991">
    <property type="entry name" value="Asn_synthase_B_C"/>
    <property type="match status" value="1"/>
</dbReference>
<dbReference type="InterPro" id="IPR001962">
    <property type="entry name" value="Asn_synthase"/>
</dbReference>
<evidence type="ECO:0000256" key="1">
    <source>
        <dbReference type="ARBA" id="ARBA00005187"/>
    </source>
</evidence>
<dbReference type="InterPro" id="IPR014729">
    <property type="entry name" value="Rossmann-like_a/b/a_fold"/>
</dbReference>
<comment type="similarity">
    <text evidence="2">Belongs to the asparagine synthetase family.</text>
</comment>
<dbReference type="SUPFAM" id="SSF56235">
    <property type="entry name" value="N-terminal nucleophile aminohydrolases (Ntn hydrolases)"/>
    <property type="match status" value="1"/>
</dbReference>
<dbReference type="InterPro" id="IPR029055">
    <property type="entry name" value="Ntn_hydrolases_N"/>
</dbReference>
<accession>A0A369A5H8</accession>
<comment type="pathway">
    <text evidence="1">Amino-acid biosynthesis; L-asparagine biosynthesis; L-asparagine from L-aspartate (L-Gln route): step 1/1.</text>
</comment>
<dbReference type="InterPro" id="IPR051786">
    <property type="entry name" value="ASN_synthetase/amidase"/>
</dbReference>
<dbReference type="PIRSF" id="PIRSF001589">
    <property type="entry name" value="Asn_synthetase_glu-h"/>
    <property type="match status" value="1"/>
</dbReference>
<dbReference type="GO" id="GO:0005524">
    <property type="term" value="F:ATP binding"/>
    <property type="evidence" value="ECO:0007669"/>
    <property type="project" value="UniProtKB-KW"/>
</dbReference>
<keyword evidence="5 8" id="KW-0067">ATP-binding</keyword>
<dbReference type="GO" id="GO:0006529">
    <property type="term" value="P:asparagine biosynthetic process"/>
    <property type="evidence" value="ECO:0007669"/>
    <property type="project" value="InterPro"/>
</dbReference>
<dbReference type="PROSITE" id="PS51278">
    <property type="entry name" value="GATASE_TYPE_2"/>
    <property type="match status" value="1"/>
</dbReference>